<dbReference type="EMBL" id="LNYI01000011">
    <property type="protein sequence ID" value="KTD23845.1"/>
    <property type="molecule type" value="Genomic_DNA"/>
</dbReference>
<dbReference type="OrthoDB" id="5634323at2"/>
<dbReference type="InterPro" id="IPR036770">
    <property type="entry name" value="Ankyrin_rpt-contain_sf"/>
</dbReference>
<evidence type="ECO:0000256" key="1">
    <source>
        <dbReference type="ARBA" id="ARBA00022737"/>
    </source>
</evidence>
<dbReference type="STRING" id="45067.Llan_0626"/>
<dbReference type="InterPro" id="IPR002110">
    <property type="entry name" value="Ankyrin_rpt"/>
</dbReference>
<feature type="region of interest" description="Disordered" evidence="3">
    <location>
        <begin position="349"/>
        <end position="368"/>
    </location>
</feature>
<dbReference type="SUPFAM" id="SSF48403">
    <property type="entry name" value="Ankyrin repeat"/>
    <property type="match status" value="1"/>
</dbReference>
<dbReference type="eggNOG" id="COG0666">
    <property type="taxonomic scope" value="Bacteria"/>
</dbReference>
<evidence type="ECO:0000313" key="4">
    <source>
        <dbReference type="EMBL" id="KTD23845.1"/>
    </source>
</evidence>
<evidence type="ECO:0000256" key="3">
    <source>
        <dbReference type="SAM" id="MobiDB-lite"/>
    </source>
</evidence>
<name>A0A0W0VV30_9GAMM</name>
<dbReference type="Proteomes" id="UP000054869">
    <property type="component" value="Unassembled WGS sequence"/>
</dbReference>
<proteinExistence type="predicted"/>
<protein>
    <submittedName>
        <fullName evidence="4">Ankyrin repeat-containing protein</fullName>
    </submittedName>
</protein>
<dbReference type="Gene3D" id="1.25.40.20">
    <property type="entry name" value="Ankyrin repeat-containing domain"/>
    <property type="match status" value="2"/>
</dbReference>
<dbReference type="PANTHER" id="PTHR24198:SF165">
    <property type="entry name" value="ANKYRIN REPEAT-CONTAINING PROTEIN-RELATED"/>
    <property type="match status" value="1"/>
</dbReference>
<comment type="caution">
    <text evidence="4">The sequence shown here is derived from an EMBL/GenBank/DDBJ whole genome shotgun (WGS) entry which is preliminary data.</text>
</comment>
<dbReference type="SMART" id="SM00248">
    <property type="entry name" value="ANK"/>
    <property type="match status" value="3"/>
</dbReference>
<gene>
    <name evidence="4" type="ORF">Llan_0626</name>
</gene>
<dbReference type="PANTHER" id="PTHR24198">
    <property type="entry name" value="ANKYRIN REPEAT AND PROTEIN KINASE DOMAIN-CONTAINING PROTEIN"/>
    <property type="match status" value="1"/>
</dbReference>
<dbReference type="PATRIC" id="fig|45067.4.peg.652"/>
<evidence type="ECO:0000256" key="2">
    <source>
        <dbReference type="ARBA" id="ARBA00023043"/>
    </source>
</evidence>
<organism evidence="4 5">
    <name type="scientific">Legionella lansingensis</name>
    <dbReference type="NCBI Taxonomy" id="45067"/>
    <lineage>
        <taxon>Bacteria</taxon>
        <taxon>Pseudomonadati</taxon>
        <taxon>Pseudomonadota</taxon>
        <taxon>Gammaproteobacteria</taxon>
        <taxon>Legionellales</taxon>
        <taxon>Legionellaceae</taxon>
        <taxon>Legionella</taxon>
    </lineage>
</organism>
<evidence type="ECO:0000313" key="5">
    <source>
        <dbReference type="Proteomes" id="UP000054869"/>
    </source>
</evidence>
<keyword evidence="5" id="KW-1185">Reference proteome</keyword>
<accession>A0A0W0VV30</accession>
<dbReference type="RefSeq" id="WP_028372160.1">
    <property type="nucleotide sequence ID" value="NZ_CAAAJD010000001.1"/>
</dbReference>
<keyword evidence="2" id="KW-0040">ANK repeat</keyword>
<sequence length="465" mass="53586">MDLFDEINQAIRESVQACLRLLEEKLKLDRNLLKNCFCRDGKQQTILNYLIDLHSDELNLQEAIAWLLQHDVNINLNQPLHLALKLEKLDLVRLILQKCVVESVKEPGKKLDLDSRDHEGKTLIYRILQAGDLESLTIVIDKGIDVNQPSLFTQSVELQPLHQAVIHNLPEAVAALLRVGAQLNNPFGFANDNALLLAARTGAVKVIEEILAFWRRLPPEQQDQIFLNKSNNKQYTAIGFLCMRLHDEEEPQEAIRGIAVLLCNGANVPAEPLLHSLLMDNRKALFKEVKEYTKGDPKLAAAFLRRCHNKKDPLHEIMYAKNSWSQALRHLFGRADDLAFEMEALIPLPDENSPKQTQEPKEQHHREDETLFERDEILFAQFVKEYKKSINDRMKIWKWTLFNPWSEMLHLIAEGKVTCWQHVVNHAETHPDTRTDKIVKQMMKSTEALHEDFNAREENGAILKT</sequence>
<reference evidence="4 5" key="1">
    <citation type="submission" date="2015-11" db="EMBL/GenBank/DDBJ databases">
        <title>Genomic analysis of 38 Legionella species identifies large and diverse effector repertoires.</title>
        <authorList>
            <person name="Burstein D."/>
            <person name="Amaro F."/>
            <person name="Zusman T."/>
            <person name="Lifshitz Z."/>
            <person name="Cohen O."/>
            <person name="Gilbert J.A."/>
            <person name="Pupko T."/>
            <person name="Shuman H.A."/>
            <person name="Segal G."/>
        </authorList>
    </citation>
    <scope>NUCLEOTIDE SEQUENCE [LARGE SCALE GENOMIC DNA]</scope>
    <source>
        <strain evidence="4 5">ATCC 49751</strain>
    </source>
</reference>
<dbReference type="NCBIfam" id="NF043019">
    <property type="entry name" value="T4SS_AnkC"/>
    <property type="match status" value="1"/>
</dbReference>
<dbReference type="AlphaFoldDB" id="A0A0W0VV30"/>
<keyword evidence="1" id="KW-0677">Repeat</keyword>
<feature type="compositionally biased region" description="Basic and acidic residues" evidence="3">
    <location>
        <begin position="358"/>
        <end position="368"/>
    </location>
</feature>